<dbReference type="Proteomes" id="UP000004121">
    <property type="component" value="Unassembled WGS sequence"/>
</dbReference>
<feature type="compositionally biased region" description="Basic and acidic residues" evidence="4">
    <location>
        <begin position="53"/>
        <end position="88"/>
    </location>
</feature>
<dbReference type="EMBL" id="ACKX01000033">
    <property type="protein sequence ID" value="EEJ52408.1"/>
    <property type="molecule type" value="Genomic_DNA"/>
</dbReference>
<evidence type="ECO:0000256" key="2">
    <source>
        <dbReference type="ARBA" id="ARBA00010742"/>
    </source>
</evidence>
<sequence>MYRQEEECMMKKTLRQLGMAVALASVFSMTACSSQVGKQAETTKAENGTQAESQEKTEVEKDSTAQEAKQGDGEQQTEEIKGGFSDRPEAKDIVYHPLKLTPEEEEAWKKEPAYGKDIQIGYNGGLCTGTFGTAQEEGFYKAEGLSTAISQMTEAKDAVATGKVDIAADHLASVFVPAVNGLNLVFTKGAHSGCKTLYVLKDSEIQSTADLKGKTVSLSDGIGNSDHNIALRFFSNDGIKPEEVKYKVVANDAVIMALQNGEVQGAMMSDMFARKFVDEGIIRPIRSLTTDPDFKIEPCCVQIMNADFAKENPITAKKLENASIYCSQWIEDNKETFVDLLLEKNWASGDRQKVLDFANSLNFVLTDQQTETAMRKVIKDYQSFGLLDKNLKEEEIVEKFWKPMD</sequence>
<dbReference type="PANTHER" id="PTHR30024">
    <property type="entry name" value="ALIPHATIC SULFONATES-BINDING PROTEIN-RELATED"/>
    <property type="match status" value="1"/>
</dbReference>
<dbReference type="PROSITE" id="PS51257">
    <property type="entry name" value="PROKAR_LIPOPROTEIN"/>
    <property type="match status" value="1"/>
</dbReference>
<dbReference type="OrthoDB" id="9802202at2"/>
<accession>C2KUZ4</accession>
<feature type="region of interest" description="Disordered" evidence="4">
    <location>
        <begin position="41"/>
        <end position="88"/>
    </location>
</feature>
<dbReference type="eggNOG" id="COG0715">
    <property type="taxonomic scope" value="Bacteria"/>
</dbReference>
<gene>
    <name evidence="6" type="ORF">HMPREF6123_0313</name>
</gene>
<name>C2KUZ4_9FIRM</name>
<evidence type="ECO:0000256" key="3">
    <source>
        <dbReference type="ARBA" id="ARBA00022729"/>
    </source>
</evidence>
<evidence type="ECO:0000259" key="5">
    <source>
        <dbReference type="Pfam" id="PF09084"/>
    </source>
</evidence>
<evidence type="ECO:0000256" key="1">
    <source>
        <dbReference type="ARBA" id="ARBA00004418"/>
    </source>
</evidence>
<protein>
    <recommendedName>
        <fullName evidence="5">SsuA/THI5-like domain-containing protein</fullName>
    </recommendedName>
</protein>
<feature type="domain" description="SsuA/THI5-like" evidence="5">
    <location>
        <begin position="133"/>
        <end position="268"/>
    </location>
</feature>
<dbReference type="Gene3D" id="3.40.190.10">
    <property type="entry name" value="Periplasmic binding protein-like II"/>
    <property type="match status" value="2"/>
</dbReference>
<dbReference type="Pfam" id="PF09084">
    <property type="entry name" value="NMT1"/>
    <property type="match status" value="1"/>
</dbReference>
<keyword evidence="3" id="KW-0732">Signal</keyword>
<organism evidence="6 7">
    <name type="scientific">Oribacterium sinus F0268</name>
    <dbReference type="NCBI Taxonomy" id="585501"/>
    <lineage>
        <taxon>Bacteria</taxon>
        <taxon>Bacillati</taxon>
        <taxon>Bacillota</taxon>
        <taxon>Clostridia</taxon>
        <taxon>Lachnospirales</taxon>
        <taxon>Lachnospiraceae</taxon>
        <taxon>Oribacterium</taxon>
    </lineage>
</organism>
<dbReference type="InParanoid" id="C2KUZ4"/>
<dbReference type="SUPFAM" id="SSF53850">
    <property type="entry name" value="Periplasmic binding protein-like II"/>
    <property type="match status" value="1"/>
</dbReference>
<evidence type="ECO:0000313" key="6">
    <source>
        <dbReference type="EMBL" id="EEJ52408.1"/>
    </source>
</evidence>
<dbReference type="STRING" id="585501.HMPREF6123_0313"/>
<comment type="similarity">
    <text evidence="2">Belongs to the bacterial solute-binding protein SsuA/TauA family.</text>
</comment>
<dbReference type="GO" id="GO:0042597">
    <property type="term" value="C:periplasmic space"/>
    <property type="evidence" value="ECO:0007669"/>
    <property type="project" value="UniProtKB-SubCell"/>
</dbReference>
<feature type="compositionally biased region" description="Polar residues" evidence="4">
    <location>
        <begin position="41"/>
        <end position="52"/>
    </location>
</feature>
<reference evidence="6 7" key="1">
    <citation type="submission" date="2009-04" db="EMBL/GenBank/DDBJ databases">
        <authorList>
            <person name="Qin X."/>
            <person name="Bachman B."/>
            <person name="Battles P."/>
            <person name="Bell A."/>
            <person name="Bess C."/>
            <person name="Bickham C."/>
            <person name="Chaboub L."/>
            <person name="Chen D."/>
            <person name="Coyle M."/>
            <person name="Deiros D.R."/>
            <person name="Dinh H."/>
            <person name="Forbes L."/>
            <person name="Fowler G."/>
            <person name="Francisco L."/>
            <person name="Fu Q."/>
            <person name="Gubbala S."/>
            <person name="Hale W."/>
            <person name="Han Y."/>
            <person name="Hemphill L."/>
            <person name="Highlander S.K."/>
            <person name="Hirani K."/>
            <person name="Hogues M."/>
            <person name="Jackson L."/>
            <person name="Jakkamsetti A."/>
            <person name="Javaid M."/>
            <person name="Jiang H."/>
            <person name="Korchina V."/>
            <person name="Kovar C."/>
            <person name="Lara F."/>
            <person name="Lee S."/>
            <person name="Mata R."/>
            <person name="Mathew T."/>
            <person name="Moen C."/>
            <person name="Morales K."/>
            <person name="Munidasa M."/>
            <person name="Nazareth L."/>
            <person name="Ngo R."/>
            <person name="Nguyen L."/>
            <person name="Okwuonu G."/>
            <person name="Ongeri F."/>
            <person name="Patil S."/>
            <person name="Petrosino J."/>
            <person name="Pham C."/>
            <person name="Pham P."/>
            <person name="Pu L.-L."/>
            <person name="Puazo M."/>
            <person name="Raj R."/>
            <person name="Reid J."/>
            <person name="Rouhana J."/>
            <person name="Saada N."/>
            <person name="Shang Y."/>
            <person name="Simmons D."/>
            <person name="Thornton R."/>
            <person name="Warren J."/>
            <person name="Weissenberger G."/>
            <person name="Zhang J."/>
            <person name="Zhang L."/>
            <person name="Zhou C."/>
            <person name="Zhu D."/>
            <person name="Muzny D."/>
            <person name="Worley K."/>
            <person name="Gibbs R."/>
        </authorList>
    </citation>
    <scope>NUCLEOTIDE SEQUENCE [LARGE SCALE GENOMIC DNA]</scope>
    <source>
        <strain evidence="6 7">F0268</strain>
    </source>
</reference>
<evidence type="ECO:0000313" key="7">
    <source>
        <dbReference type="Proteomes" id="UP000004121"/>
    </source>
</evidence>
<dbReference type="PANTHER" id="PTHR30024:SF47">
    <property type="entry name" value="TAURINE-BINDING PERIPLASMIC PROTEIN"/>
    <property type="match status" value="1"/>
</dbReference>
<comment type="subcellular location">
    <subcellularLocation>
        <location evidence="1">Periplasm</location>
    </subcellularLocation>
</comment>
<dbReference type="AlphaFoldDB" id="C2KUZ4"/>
<keyword evidence="7" id="KW-1185">Reference proteome</keyword>
<evidence type="ECO:0000256" key="4">
    <source>
        <dbReference type="SAM" id="MobiDB-lite"/>
    </source>
</evidence>
<comment type="caution">
    <text evidence="6">The sequence shown here is derived from an EMBL/GenBank/DDBJ whole genome shotgun (WGS) entry which is preliminary data.</text>
</comment>
<dbReference type="HOGENOM" id="CLU_054373_2_0_9"/>
<proteinExistence type="inferred from homology"/>
<dbReference type="InterPro" id="IPR015168">
    <property type="entry name" value="SsuA/THI5"/>
</dbReference>